<dbReference type="Proteomes" id="UP000199073">
    <property type="component" value="Unassembled WGS sequence"/>
</dbReference>
<dbReference type="Gene3D" id="3.40.50.2300">
    <property type="match status" value="1"/>
</dbReference>
<dbReference type="SUPFAM" id="SSF52172">
    <property type="entry name" value="CheY-like"/>
    <property type="match status" value="1"/>
</dbReference>
<dbReference type="AlphaFoldDB" id="A0A1H0M084"/>
<organism evidence="1 2">
    <name type="scientific">Desulforhopalus singaporensis</name>
    <dbReference type="NCBI Taxonomy" id="91360"/>
    <lineage>
        <taxon>Bacteria</taxon>
        <taxon>Pseudomonadati</taxon>
        <taxon>Thermodesulfobacteriota</taxon>
        <taxon>Desulfobulbia</taxon>
        <taxon>Desulfobulbales</taxon>
        <taxon>Desulfocapsaceae</taxon>
        <taxon>Desulforhopalus</taxon>
    </lineage>
</organism>
<reference evidence="1 2" key="1">
    <citation type="submission" date="2016-10" db="EMBL/GenBank/DDBJ databases">
        <authorList>
            <person name="de Groot N.N."/>
        </authorList>
    </citation>
    <scope>NUCLEOTIDE SEQUENCE [LARGE SCALE GENOMIC DNA]</scope>
    <source>
        <strain evidence="1 2">DSM 12130</strain>
    </source>
</reference>
<keyword evidence="2" id="KW-1185">Reference proteome</keyword>
<gene>
    <name evidence="1" type="ORF">SAMN05660330_00931</name>
</gene>
<dbReference type="InterPro" id="IPR011006">
    <property type="entry name" value="CheY-like_superfamily"/>
</dbReference>
<accession>A0A1H0M084</accession>
<dbReference type="STRING" id="91360.SAMN05660330_00931"/>
<sequence length="126" mass="13828">MKNVVLAAGEPELFGDFREELERHRDVRVLFCAAAKEFFDLIKNKEVAVVAVAQQLGDTDGLSFVKSLVARYPQVACVMVSGYSAEKFHDQTEGLGVLMQLPLAPGAQDAAKLLELLESIEVLMTM</sequence>
<protein>
    <submittedName>
        <fullName evidence="1">Response regulator receiver domain-containing protein</fullName>
    </submittedName>
</protein>
<dbReference type="EMBL" id="FNJI01000005">
    <property type="protein sequence ID" value="SDO73868.1"/>
    <property type="molecule type" value="Genomic_DNA"/>
</dbReference>
<proteinExistence type="predicted"/>
<evidence type="ECO:0000313" key="2">
    <source>
        <dbReference type="Proteomes" id="UP000199073"/>
    </source>
</evidence>
<dbReference type="RefSeq" id="WP_143005435.1">
    <property type="nucleotide sequence ID" value="NZ_FNJI01000005.1"/>
</dbReference>
<evidence type="ECO:0000313" key="1">
    <source>
        <dbReference type="EMBL" id="SDO73868.1"/>
    </source>
</evidence>
<dbReference type="OrthoDB" id="5418918at2"/>
<name>A0A1H0M084_9BACT</name>